<dbReference type="AlphaFoldDB" id="A0A484IH03"/>
<accession>A0A484IH03</accession>
<keyword evidence="2" id="KW-1185">Reference proteome</keyword>
<dbReference type="GO" id="GO:0003723">
    <property type="term" value="F:RNA binding"/>
    <property type="evidence" value="ECO:0007669"/>
    <property type="project" value="InterPro"/>
</dbReference>
<proteinExistence type="predicted"/>
<keyword evidence="1" id="KW-0378">Hydrolase</keyword>
<dbReference type="InterPro" id="IPR023534">
    <property type="entry name" value="Rof/RNase_P-like"/>
</dbReference>
<gene>
    <name evidence="1" type="primary">rnp</name>
    <name evidence="1" type="ORF">NFRAN_3172</name>
</gene>
<dbReference type="InterPro" id="IPR036980">
    <property type="entry name" value="RNase_P/MRP_Rpp29_sf"/>
</dbReference>
<dbReference type="GO" id="GO:0004526">
    <property type="term" value="F:ribonuclease P activity"/>
    <property type="evidence" value="ECO:0007669"/>
    <property type="project" value="UniProtKB-EC"/>
</dbReference>
<dbReference type="RefSeq" id="WP_134485475.1">
    <property type="nucleotide sequence ID" value="NZ_LR216287.1"/>
</dbReference>
<dbReference type="KEGG" id="nfn:NFRAN_3172"/>
<dbReference type="GeneID" id="39422265"/>
<dbReference type="EC" id="3.1.26.5" evidence="1"/>
<dbReference type="GO" id="GO:0030677">
    <property type="term" value="C:ribonuclease P complex"/>
    <property type="evidence" value="ECO:0007669"/>
    <property type="project" value="InterPro"/>
</dbReference>
<name>A0A484IH03_9ARCH</name>
<dbReference type="SUPFAM" id="SSF101744">
    <property type="entry name" value="Rof/RNase P subunit-like"/>
    <property type="match status" value="1"/>
</dbReference>
<protein>
    <submittedName>
        <fullName evidence="1">Ribonuclease P protein component 1</fullName>
        <ecNumber evidence="1">3.1.26.5</ecNumber>
    </submittedName>
</protein>
<sequence length="94" mass="10530">MSKYRANFENTNTKLLNSSMQIIKSSNAQNNGRSGKVVNITKNMIVLRGNTLNRVIKIPKKEISKYSIITDKGVTILPGKRLLGRPEEIKSISK</sequence>
<evidence type="ECO:0000313" key="2">
    <source>
        <dbReference type="Proteomes" id="UP000294299"/>
    </source>
</evidence>
<reference evidence="1 2" key="1">
    <citation type="submission" date="2019-02" db="EMBL/GenBank/DDBJ databases">
        <authorList>
            <person name="Lehtovirta-Morley E L."/>
        </authorList>
    </citation>
    <scope>NUCLEOTIDE SEQUENCE [LARGE SCALE GENOMIC DNA]</scope>
    <source>
        <strain evidence="1">NFRAN1</strain>
    </source>
</reference>
<dbReference type="OrthoDB" id="11362at2157"/>
<dbReference type="Proteomes" id="UP000294299">
    <property type="component" value="Chromosome NFRAN"/>
</dbReference>
<dbReference type="Pfam" id="PF01868">
    <property type="entry name" value="RNase_P-MRP_p29"/>
    <property type="match status" value="1"/>
</dbReference>
<organism evidence="1 2">
    <name type="scientific">Candidatus Nitrosocosmicus franklandianus</name>
    <dbReference type="NCBI Taxonomy" id="1798806"/>
    <lineage>
        <taxon>Archaea</taxon>
        <taxon>Nitrososphaerota</taxon>
        <taxon>Nitrososphaeria</taxon>
        <taxon>Nitrososphaerales</taxon>
        <taxon>Nitrososphaeraceae</taxon>
        <taxon>Candidatus Nitrosocosmicus</taxon>
    </lineage>
</organism>
<dbReference type="InterPro" id="IPR002730">
    <property type="entry name" value="Rpp29/RNP1"/>
</dbReference>
<dbReference type="GO" id="GO:0001682">
    <property type="term" value="P:tRNA 5'-leader removal"/>
    <property type="evidence" value="ECO:0007669"/>
    <property type="project" value="InterPro"/>
</dbReference>
<dbReference type="EMBL" id="LR216287">
    <property type="protein sequence ID" value="VFJ15490.1"/>
    <property type="molecule type" value="Genomic_DNA"/>
</dbReference>
<evidence type="ECO:0000313" key="1">
    <source>
        <dbReference type="EMBL" id="VFJ15490.1"/>
    </source>
</evidence>
<dbReference type="Gene3D" id="2.30.30.210">
    <property type="entry name" value="Ribonuclease P/MRP, subunit p29"/>
    <property type="match status" value="1"/>
</dbReference>